<reference evidence="1 2" key="1">
    <citation type="submission" date="2023-07" db="EMBL/GenBank/DDBJ databases">
        <title>Sorghum-associated microbial communities from plants grown in Nebraska, USA.</title>
        <authorList>
            <person name="Schachtman D."/>
        </authorList>
    </citation>
    <scope>NUCLEOTIDE SEQUENCE [LARGE SCALE GENOMIC DNA]</scope>
    <source>
        <strain evidence="1 2">2980</strain>
    </source>
</reference>
<keyword evidence="2" id="KW-1185">Reference proteome</keyword>
<comment type="caution">
    <text evidence="1">The sequence shown here is derived from an EMBL/GenBank/DDBJ whole genome shotgun (WGS) entry which is preliminary data.</text>
</comment>
<protein>
    <recommendedName>
        <fullName evidence="3">Transposase</fullName>
    </recommendedName>
</protein>
<evidence type="ECO:0000313" key="1">
    <source>
        <dbReference type="EMBL" id="MDR6867510.1"/>
    </source>
</evidence>
<proteinExistence type="predicted"/>
<accession>A0ABU1SD31</accession>
<evidence type="ECO:0008006" key="3">
    <source>
        <dbReference type="Google" id="ProtNLM"/>
    </source>
</evidence>
<evidence type="ECO:0000313" key="2">
    <source>
        <dbReference type="Proteomes" id="UP001259347"/>
    </source>
</evidence>
<organism evidence="1 2">
    <name type="scientific">Microbacterium resistens</name>
    <dbReference type="NCBI Taxonomy" id="156977"/>
    <lineage>
        <taxon>Bacteria</taxon>
        <taxon>Bacillati</taxon>
        <taxon>Actinomycetota</taxon>
        <taxon>Actinomycetes</taxon>
        <taxon>Micrococcales</taxon>
        <taxon>Microbacteriaceae</taxon>
        <taxon>Microbacterium</taxon>
    </lineage>
</organism>
<sequence length="106" mass="12042">MNLRVVRDETPALSDAELRERGNDLAAQARRAAIDAVRESMVSEFLARGQSLTVPALRRWRERATLAREAWARVEALTDELIREVEKNRAAKRAVKQRDADGSTER</sequence>
<gene>
    <name evidence="1" type="ORF">J2Y69_002114</name>
</gene>
<dbReference type="EMBL" id="JAVDUM010000009">
    <property type="protein sequence ID" value="MDR6867510.1"/>
    <property type="molecule type" value="Genomic_DNA"/>
</dbReference>
<name>A0ABU1SD31_9MICO</name>
<dbReference type="Proteomes" id="UP001259347">
    <property type="component" value="Unassembled WGS sequence"/>
</dbReference>
<dbReference type="RefSeq" id="WP_310020390.1">
    <property type="nucleotide sequence ID" value="NZ_JAVDUM010000009.1"/>
</dbReference>